<dbReference type="OrthoDB" id="103349at2759"/>
<dbReference type="PANTHER" id="PTHR10342:SF273">
    <property type="entry name" value="RE14504P"/>
    <property type="match status" value="1"/>
</dbReference>
<dbReference type="InterPro" id="IPR024607">
    <property type="entry name" value="Sulfatase_CS"/>
</dbReference>
<dbReference type="PANTHER" id="PTHR10342">
    <property type="entry name" value="ARYLSULFATASE"/>
    <property type="match status" value="1"/>
</dbReference>
<dbReference type="CDD" id="cd16029">
    <property type="entry name" value="4-S"/>
    <property type="match status" value="1"/>
</dbReference>
<evidence type="ECO:0000256" key="5">
    <source>
        <dbReference type="ARBA" id="ARBA00022837"/>
    </source>
</evidence>
<keyword evidence="7" id="KW-1133">Transmembrane helix</keyword>
<keyword evidence="7" id="KW-0812">Transmembrane</keyword>
<evidence type="ECO:0000256" key="6">
    <source>
        <dbReference type="ARBA" id="ARBA00023180"/>
    </source>
</evidence>
<evidence type="ECO:0000313" key="9">
    <source>
        <dbReference type="EMBL" id="EFA05395.2"/>
    </source>
</evidence>
<keyword evidence="10" id="KW-1185">Reference proteome</keyword>
<dbReference type="AlphaFoldDB" id="D2A5N6"/>
<dbReference type="Gene3D" id="3.40.720.10">
    <property type="entry name" value="Alkaline Phosphatase, subunit A"/>
    <property type="match status" value="1"/>
</dbReference>
<dbReference type="KEGG" id="tca:103312245"/>
<dbReference type="EMBL" id="KQ971345">
    <property type="protein sequence ID" value="EFA05395.2"/>
    <property type="molecule type" value="Genomic_DNA"/>
</dbReference>
<dbReference type="InParanoid" id="D2A5N6"/>
<dbReference type="InterPro" id="IPR017850">
    <property type="entry name" value="Alkaline_phosphatase_core_sf"/>
</dbReference>
<dbReference type="Gene3D" id="3.30.1120.10">
    <property type="match status" value="1"/>
</dbReference>
<comment type="similarity">
    <text evidence="2">Belongs to the sulfatase family.</text>
</comment>
<dbReference type="Pfam" id="PF00884">
    <property type="entry name" value="Sulfatase"/>
    <property type="match status" value="1"/>
</dbReference>
<keyword evidence="5" id="KW-0106">Calcium</keyword>
<dbReference type="SUPFAM" id="SSF53649">
    <property type="entry name" value="Alkaline phosphatase-like"/>
    <property type="match status" value="1"/>
</dbReference>
<name>D2A5N6_TRICA</name>
<evidence type="ECO:0000256" key="3">
    <source>
        <dbReference type="ARBA" id="ARBA00022723"/>
    </source>
</evidence>
<comment type="cofactor">
    <cofactor evidence="1">
        <name>Ca(2+)</name>
        <dbReference type="ChEBI" id="CHEBI:29108"/>
    </cofactor>
</comment>
<reference evidence="9 10" key="1">
    <citation type="journal article" date="2008" name="Nature">
        <title>The genome of the model beetle and pest Tribolium castaneum.</title>
        <authorList>
            <consortium name="Tribolium Genome Sequencing Consortium"/>
            <person name="Richards S."/>
            <person name="Gibbs R.A."/>
            <person name="Weinstock G.M."/>
            <person name="Brown S.J."/>
            <person name="Denell R."/>
            <person name="Beeman R.W."/>
            <person name="Gibbs R."/>
            <person name="Beeman R.W."/>
            <person name="Brown S.J."/>
            <person name="Bucher G."/>
            <person name="Friedrich M."/>
            <person name="Grimmelikhuijzen C.J."/>
            <person name="Klingler M."/>
            <person name="Lorenzen M."/>
            <person name="Richards S."/>
            <person name="Roth S."/>
            <person name="Schroder R."/>
            <person name="Tautz D."/>
            <person name="Zdobnov E.M."/>
            <person name="Muzny D."/>
            <person name="Gibbs R.A."/>
            <person name="Weinstock G.M."/>
            <person name="Attaway T."/>
            <person name="Bell S."/>
            <person name="Buhay C.J."/>
            <person name="Chandrabose M.N."/>
            <person name="Chavez D."/>
            <person name="Clerk-Blankenburg K.P."/>
            <person name="Cree A."/>
            <person name="Dao M."/>
            <person name="Davis C."/>
            <person name="Chacko J."/>
            <person name="Dinh H."/>
            <person name="Dugan-Rocha S."/>
            <person name="Fowler G."/>
            <person name="Garner T.T."/>
            <person name="Garnes J."/>
            <person name="Gnirke A."/>
            <person name="Hawes A."/>
            <person name="Hernandez J."/>
            <person name="Hines S."/>
            <person name="Holder M."/>
            <person name="Hume J."/>
            <person name="Jhangiani S.N."/>
            <person name="Joshi V."/>
            <person name="Khan Z.M."/>
            <person name="Jackson L."/>
            <person name="Kovar C."/>
            <person name="Kowis A."/>
            <person name="Lee S."/>
            <person name="Lewis L.R."/>
            <person name="Margolis J."/>
            <person name="Morgan M."/>
            <person name="Nazareth L.V."/>
            <person name="Nguyen N."/>
            <person name="Okwuonu G."/>
            <person name="Parker D."/>
            <person name="Richards S."/>
            <person name="Ruiz S.J."/>
            <person name="Santibanez J."/>
            <person name="Savard J."/>
            <person name="Scherer S.E."/>
            <person name="Schneider B."/>
            <person name="Sodergren E."/>
            <person name="Tautz D."/>
            <person name="Vattahil S."/>
            <person name="Villasana D."/>
            <person name="White C.S."/>
            <person name="Wright R."/>
            <person name="Park Y."/>
            <person name="Beeman R.W."/>
            <person name="Lord J."/>
            <person name="Oppert B."/>
            <person name="Lorenzen M."/>
            <person name="Brown S."/>
            <person name="Wang L."/>
            <person name="Savard J."/>
            <person name="Tautz D."/>
            <person name="Richards S."/>
            <person name="Weinstock G."/>
            <person name="Gibbs R.A."/>
            <person name="Liu Y."/>
            <person name="Worley K."/>
            <person name="Weinstock G."/>
            <person name="Elsik C.G."/>
            <person name="Reese J.T."/>
            <person name="Elhaik E."/>
            <person name="Landan G."/>
            <person name="Graur D."/>
            <person name="Arensburger P."/>
            <person name="Atkinson P."/>
            <person name="Beeman R.W."/>
            <person name="Beidler J."/>
            <person name="Brown S.J."/>
            <person name="Demuth J.P."/>
            <person name="Drury D.W."/>
            <person name="Du Y.Z."/>
            <person name="Fujiwara H."/>
            <person name="Lorenzen M."/>
            <person name="Maselli V."/>
            <person name="Osanai M."/>
            <person name="Park Y."/>
            <person name="Robertson H.M."/>
            <person name="Tu Z."/>
            <person name="Wang J.J."/>
            <person name="Wang S."/>
            <person name="Richards S."/>
            <person name="Song H."/>
            <person name="Zhang L."/>
            <person name="Sodergren E."/>
            <person name="Werner D."/>
            <person name="Stanke M."/>
            <person name="Morgenstern B."/>
            <person name="Solovyev V."/>
            <person name="Kosarev P."/>
            <person name="Brown G."/>
            <person name="Chen H.C."/>
            <person name="Ermolaeva O."/>
            <person name="Hlavina W."/>
            <person name="Kapustin Y."/>
            <person name="Kiryutin B."/>
            <person name="Kitts P."/>
            <person name="Maglott D."/>
            <person name="Pruitt K."/>
            <person name="Sapojnikov V."/>
            <person name="Souvorov A."/>
            <person name="Mackey A.J."/>
            <person name="Waterhouse R.M."/>
            <person name="Wyder S."/>
            <person name="Zdobnov E.M."/>
            <person name="Zdobnov E.M."/>
            <person name="Wyder S."/>
            <person name="Kriventseva E.V."/>
            <person name="Kadowaki T."/>
            <person name="Bork P."/>
            <person name="Aranda M."/>
            <person name="Bao R."/>
            <person name="Beermann A."/>
            <person name="Berns N."/>
            <person name="Bolognesi R."/>
            <person name="Bonneton F."/>
            <person name="Bopp D."/>
            <person name="Brown S.J."/>
            <person name="Bucher G."/>
            <person name="Butts T."/>
            <person name="Chaumot A."/>
            <person name="Denell R.E."/>
            <person name="Ferrier D.E."/>
            <person name="Friedrich M."/>
            <person name="Gordon C.M."/>
            <person name="Jindra M."/>
            <person name="Klingler M."/>
            <person name="Lan Q."/>
            <person name="Lattorff H.M."/>
            <person name="Laudet V."/>
            <person name="von Levetsow C."/>
            <person name="Liu Z."/>
            <person name="Lutz R."/>
            <person name="Lynch J.A."/>
            <person name="da Fonseca R.N."/>
            <person name="Posnien N."/>
            <person name="Reuter R."/>
            <person name="Roth S."/>
            <person name="Savard J."/>
            <person name="Schinko J.B."/>
            <person name="Schmitt C."/>
            <person name="Schoppmeier M."/>
            <person name="Schroder R."/>
            <person name="Shippy T.D."/>
            <person name="Simonnet F."/>
            <person name="Marques-Souza H."/>
            <person name="Tautz D."/>
            <person name="Tomoyasu Y."/>
            <person name="Trauner J."/>
            <person name="Van der Zee M."/>
            <person name="Vervoort M."/>
            <person name="Wittkopp N."/>
            <person name="Wimmer E.A."/>
            <person name="Yang X."/>
            <person name="Jones A.K."/>
            <person name="Sattelle D.B."/>
            <person name="Ebert P.R."/>
            <person name="Nelson D."/>
            <person name="Scott J.G."/>
            <person name="Beeman R.W."/>
            <person name="Muthukrishnan S."/>
            <person name="Kramer K.J."/>
            <person name="Arakane Y."/>
            <person name="Beeman R.W."/>
            <person name="Zhu Q."/>
            <person name="Hogenkamp D."/>
            <person name="Dixit R."/>
            <person name="Oppert B."/>
            <person name="Jiang H."/>
            <person name="Zou Z."/>
            <person name="Marshall J."/>
            <person name="Elpidina E."/>
            <person name="Vinokurov K."/>
            <person name="Oppert C."/>
            <person name="Zou Z."/>
            <person name="Evans J."/>
            <person name="Lu Z."/>
            <person name="Zhao P."/>
            <person name="Sumathipala N."/>
            <person name="Altincicek B."/>
            <person name="Vilcinskas A."/>
            <person name="Williams M."/>
            <person name="Hultmark D."/>
            <person name="Hetru C."/>
            <person name="Jiang H."/>
            <person name="Grimmelikhuijzen C.J."/>
            <person name="Hauser F."/>
            <person name="Cazzamali G."/>
            <person name="Williamson M."/>
            <person name="Park Y."/>
            <person name="Li B."/>
            <person name="Tanaka Y."/>
            <person name="Predel R."/>
            <person name="Neupert S."/>
            <person name="Schachtner J."/>
            <person name="Verleyen P."/>
            <person name="Raible F."/>
            <person name="Bork P."/>
            <person name="Friedrich M."/>
            <person name="Walden K.K."/>
            <person name="Robertson H.M."/>
            <person name="Angeli S."/>
            <person name="Foret S."/>
            <person name="Bucher G."/>
            <person name="Schuetz S."/>
            <person name="Maleszka R."/>
            <person name="Wimmer E.A."/>
            <person name="Beeman R.W."/>
            <person name="Lorenzen M."/>
            <person name="Tomoyasu Y."/>
            <person name="Miller S.C."/>
            <person name="Grossmann D."/>
            <person name="Bucher G."/>
        </authorList>
    </citation>
    <scope>NUCLEOTIDE SEQUENCE [LARGE SCALE GENOMIC DNA]</scope>
    <source>
        <strain evidence="9 10">Georgia GA2</strain>
    </source>
</reference>
<dbReference type="eggNOG" id="KOG3867">
    <property type="taxonomic scope" value="Eukaryota"/>
</dbReference>
<evidence type="ECO:0000256" key="2">
    <source>
        <dbReference type="ARBA" id="ARBA00008779"/>
    </source>
</evidence>
<evidence type="ECO:0000256" key="1">
    <source>
        <dbReference type="ARBA" id="ARBA00001913"/>
    </source>
</evidence>
<dbReference type="STRING" id="7070.D2A5N6"/>
<keyword evidence="7" id="KW-0472">Membrane</keyword>
<evidence type="ECO:0000313" key="10">
    <source>
        <dbReference type="Proteomes" id="UP000007266"/>
    </source>
</evidence>
<feature type="transmembrane region" description="Helical" evidence="7">
    <location>
        <begin position="9"/>
        <end position="29"/>
    </location>
</feature>
<evidence type="ECO:0000259" key="8">
    <source>
        <dbReference type="Pfam" id="PF00884"/>
    </source>
</evidence>
<dbReference type="PROSITE" id="PS00149">
    <property type="entry name" value="SULFATASE_2"/>
    <property type="match status" value="1"/>
</dbReference>
<dbReference type="Proteomes" id="UP000007266">
    <property type="component" value="Linkage group 6"/>
</dbReference>
<keyword evidence="4" id="KW-0378">Hydrolase</keyword>
<protein>
    <submittedName>
        <fullName evidence="9">Arylsulfatase I-like Protein</fullName>
    </submittedName>
</protein>
<keyword evidence="3" id="KW-0479">Metal-binding</keyword>
<dbReference type="GO" id="GO:0046872">
    <property type="term" value="F:metal ion binding"/>
    <property type="evidence" value="ECO:0007669"/>
    <property type="project" value="UniProtKB-KW"/>
</dbReference>
<dbReference type="HOGENOM" id="CLU_006332_10_1_1"/>
<dbReference type="OMA" id="HIENAER"/>
<dbReference type="InterPro" id="IPR047115">
    <property type="entry name" value="ARSB"/>
</dbReference>
<accession>D2A5N6</accession>
<keyword evidence="6" id="KW-0325">Glycoprotein</keyword>
<evidence type="ECO:0000256" key="4">
    <source>
        <dbReference type="ARBA" id="ARBA00022801"/>
    </source>
</evidence>
<feature type="domain" description="Sulfatase N-terminal" evidence="8">
    <location>
        <begin position="40"/>
        <end position="368"/>
    </location>
</feature>
<reference evidence="9 10" key="2">
    <citation type="journal article" date="2010" name="Nucleic Acids Res.">
        <title>BeetleBase in 2010: revisions to provide comprehensive genomic information for Tribolium castaneum.</title>
        <authorList>
            <person name="Kim H.S."/>
            <person name="Murphy T."/>
            <person name="Xia J."/>
            <person name="Caragea D."/>
            <person name="Park Y."/>
            <person name="Beeman R.W."/>
            <person name="Lorenzen M.D."/>
            <person name="Butcher S."/>
            <person name="Manak J.R."/>
            <person name="Brown S.J."/>
        </authorList>
    </citation>
    <scope>GENOME REANNOTATION</scope>
    <source>
        <strain evidence="9 10">Georgia GA2</strain>
    </source>
</reference>
<dbReference type="GO" id="GO:0004065">
    <property type="term" value="F:arylsulfatase activity"/>
    <property type="evidence" value="ECO:0000318"/>
    <property type="project" value="GO_Central"/>
</dbReference>
<proteinExistence type="inferred from homology"/>
<sequence length="558" mass="62768">MRTVPNDLFVYLGLFAVLFSGLIAFYTIVPQNYGPRPQKPHIIIIMADDVGRNDVGFYGSGQIPTPSIDALAYNGIILDRFYTQCSCTPSRAALLTGQYPIRLGMQGLPIRAGENKSLPLDVVTMPQYLKRLGYKTHLVGKWHLGYAHIEDTPLQRGFDSHFGYWNGFVGYFNYTAVYELANDTMVKGFDLFDGVVPAWQERGKYATDLFTHKAMKIIDEHNSEKPLFLVLAHLAGHTGEDGVELGVPDVAQAETRFSFIKNPKRRLYADIVSRLDDSVGQIVEKLDEKNLLDNSIILFLSDNGAQTIGVYENSGSNWPLRGLKLTEFEGGIRAPAAIYSPLFHQKGYVSKELIHITDFLPTFYAAAGGNLEYLGKIDGVNQWEVLSQQKPGKRDEILVNFNEIDNVSAIIMGQYKLVQGRLAFPEYGDYHGDSGRNPEDPPYNFTAVLSKNINQQNRNKIESLRNQTDLSWCRGEKNQPLIDCTEGCLFNLESDPCETTNIIQEEKIIAGKLLGRLFEFSQILVPQQVAIFDPESNPEFYNGTWCTWLDPQFCPKTI</sequence>
<dbReference type="InterPro" id="IPR000917">
    <property type="entry name" value="Sulfatase_N"/>
</dbReference>
<evidence type="ECO:0000256" key="7">
    <source>
        <dbReference type="SAM" id="Phobius"/>
    </source>
</evidence>
<organism evidence="9 10">
    <name type="scientific">Tribolium castaneum</name>
    <name type="common">Red flour beetle</name>
    <dbReference type="NCBI Taxonomy" id="7070"/>
    <lineage>
        <taxon>Eukaryota</taxon>
        <taxon>Metazoa</taxon>
        <taxon>Ecdysozoa</taxon>
        <taxon>Arthropoda</taxon>
        <taxon>Hexapoda</taxon>
        <taxon>Insecta</taxon>
        <taxon>Pterygota</taxon>
        <taxon>Neoptera</taxon>
        <taxon>Endopterygota</taxon>
        <taxon>Coleoptera</taxon>
        <taxon>Polyphaga</taxon>
        <taxon>Cucujiformia</taxon>
        <taxon>Tenebrionidae</taxon>
        <taxon>Tenebrionidae incertae sedis</taxon>
        <taxon>Tribolium</taxon>
    </lineage>
</organism>
<gene>
    <name evidence="9" type="primary">AUGUSTUS-3.0.2_15567</name>
    <name evidence="9" type="ORF">TcasGA2_TC015567</name>
</gene>